<protein>
    <submittedName>
        <fullName evidence="1">Uncharacterized protein</fullName>
    </submittedName>
</protein>
<accession>A0A1I6HU21</accession>
<gene>
    <name evidence="1" type="ORF">SAMN05661086_00289</name>
</gene>
<evidence type="ECO:0000313" key="2">
    <source>
        <dbReference type="Proteomes" id="UP000199659"/>
    </source>
</evidence>
<dbReference type="OrthoDB" id="2471096at2"/>
<dbReference type="RefSeq" id="WP_092558910.1">
    <property type="nucleotide sequence ID" value="NZ_FOYZ01000001.1"/>
</dbReference>
<dbReference type="STRING" id="37658.SAMN05661086_00289"/>
<dbReference type="Proteomes" id="UP000199659">
    <property type="component" value="Unassembled WGS sequence"/>
</dbReference>
<dbReference type="AlphaFoldDB" id="A0A1I6HU21"/>
<evidence type="ECO:0000313" key="1">
    <source>
        <dbReference type="EMBL" id="SFR57897.1"/>
    </source>
</evidence>
<dbReference type="EMBL" id="FOYZ01000001">
    <property type="protein sequence ID" value="SFR57897.1"/>
    <property type="molecule type" value="Genomic_DNA"/>
</dbReference>
<name>A0A1I6HU21_9FIRM</name>
<keyword evidence="2" id="KW-1185">Reference proteome</keyword>
<organism evidence="1 2">
    <name type="scientific">Anaeromicropila populeti</name>
    <dbReference type="NCBI Taxonomy" id="37658"/>
    <lineage>
        <taxon>Bacteria</taxon>
        <taxon>Bacillati</taxon>
        <taxon>Bacillota</taxon>
        <taxon>Clostridia</taxon>
        <taxon>Lachnospirales</taxon>
        <taxon>Lachnospiraceae</taxon>
        <taxon>Anaeromicropila</taxon>
    </lineage>
</organism>
<proteinExistence type="predicted"/>
<reference evidence="1 2" key="1">
    <citation type="submission" date="2016-10" db="EMBL/GenBank/DDBJ databases">
        <authorList>
            <person name="de Groot N.N."/>
        </authorList>
    </citation>
    <scope>NUCLEOTIDE SEQUENCE [LARGE SCALE GENOMIC DNA]</scope>
    <source>
        <strain evidence="1 2">743A</strain>
    </source>
</reference>
<sequence length="148" mass="17371">MAVKVDYKLVNFISFDGLLTQDRAAIVEERMKQGKPISDVSYGEFIQLCTYIKGGEIHPSIEIYNQLCRGWNRIEQDHAWRKEKIYFEIFPADQSESLREDILNYISRWSAGEELNQYERAAMHAGSIIFDKKEELENAETKRKNNKM</sequence>